<dbReference type="InterPro" id="IPR015944">
    <property type="entry name" value="Gly-tRNA-synth_bsu"/>
</dbReference>
<evidence type="ECO:0000256" key="5">
    <source>
        <dbReference type="ARBA" id="ARBA00022598"/>
    </source>
</evidence>
<accession>A0A3B1CNC7</accession>
<sequence>MNEFLFEIGVEEIPSDYIRPAQEALGQALAAKLAELGLPFEKVTTYATPRRLAVCVTGLPRLRPTKTKKHFGPPKKAAFAPDGSPTKAAKGFAMGKGADVSQLKVETTPKGEYIYLEIEEGGEKTADLLARETPPMALGLPFPKSMKWGDGDIAFTRPIHWVVALFAGEVVPMEVGYVTSGNTTRGHRFLGKGEITVTSCADYLSGLKENFVIARVDERKKEVIDNARRVAKDNGAKLLEDDNLAETVAFLTEWPIALWGSFDEEFLSLPEELLIASMKNHQRMFSVTTADGRLANGFIGVSNMKVIDESVVVAGYQRVLRARLSDAKFFFDEDRKHKLDDFAAKLSGVVYQKKLGSVGDKVVRIVGLAEFLAGEIDPALVDKAKRAAQLCKADLESLMVYEFPELQGVMGREYAKREGEPHDVCAAIYESYLPRWSGDDLPSSDLSAIVSLADKIDTITGIFGIGQTPTGGADPFALRRQTIGVIQILLARGYPLSLASVIDFSIGQLGDRIDTKETKGKILEFFAGRLKNIWASNDITYDVAEAVLSAGFDNLADADKRVLAMSQLKKQKFFEPLAVTFKRVANITKDHTPGKVDEKLFTADIETRLHKETRNTANEVTPLIERKRYLEALEVIAKLRPAVDQFFNDVLVMDEDMGIRENRLNLLSAISGLFLKIADFSRIVVEDSR</sequence>
<dbReference type="GO" id="GO:0006420">
    <property type="term" value="P:arginyl-tRNA aminoacylation"/>
    <property type="evidence" value="ECO:0007669"/>
    <property type="project" value="InterPro"/>
</dbReference>
<evidence type="ECO:0000256" key="6">
    <source>
        <dbReference type="ARBA" id="ARBA00022741"/>
    </source>
</evidence>
<keyword evidence="9 12" id="KW-0030">Aminoacyl-tRNA synthetase</keyword>
<name>A0A3B1CNC7_9ZZZZ</name>
<comment type="catalytic activity">
    <reaction evidence="10">
        <text>tRNA(Gly) + glycine + ATP = glycyl-tRNA(Gly) + AMP + diphosphate</text>
        <dbReference type="Rhea" id="RHEA:16013"/>
        <dbReference type="Rhea" id="RHEA-COMP:9664"/>
        <dbReference type="Rhea" id="RHEA-COMP:9683"/>
        <dbReference type="ChEBI" id="CHEBI:30616"/>
        <dbReference type="ChEBI" id="CHEBI:33019"/>
        <dbReference type="ChEBI" id="CHEBI:57305"/>
        <dbReference type="ChEBI" id="CHEBI:78442"/>
        <dbReference type="ChEBI" id="CHEBI:78522"/>
        <dbReference type="ChEBI" id="CHEBI:456215"/>
        <dbReference type="EC" id="6.1.1.14"/>
    </reaction>
</comment>
<keyword evidence="4" id="KW-0963">Cytoplasm</keyword>
<dbReference type="PANTHER" id="PTHR30075:SF2">
    <property type="entry name" value="GLYCINE--TRNA LIGASE, CHLOROPLASTIC_MITOCHONDRIAL 2"/>
    <property type="match status" value="1"/>
</dbReference>
<evidence type="ECO:0000256" key="9">
    <source>
        <dbReference type="ARBA" id="ARBA00023146"/>
    </source>
</evidence>
<dbReference type="GO" id="GO:0005524">
    <property type="term" value="F:ATP binding"/>
    <property type="evidence" value="ECO:0007669"/>
    <property type="project" value="UniProtKB-KW"/>
</dbReference>
<evidence type="ECO:0000256" key="1">
    <source>
        <dbReference type="ARBA" id="ARBA00004496"/>
    </source>
</evidence>
<feature type="domain" description="DALR anticodon binding" evidence="11">
    <location>
        <begin position="581"/>
        <end position="671"/>
    </location>
</feature>
<evidence type="ECO:0000256" key="4">
    <source>
        <dbReference type="ARBA" id="ARBA00022490"/>
    </source>
</evidence>
<protein>
    <recommendedName>
        <fullName evidence="3">glycine--tRNA ligase</fullName>
        <ecNumber evidence="3">6.1.1.14</ecNumber>
    </recommendedName>
</protein>
<keyword evidence="8" id="KW-0648">Protein biosynthesis</keyword>
<keyword evidence="6" id="KW-0547">Nucleotide-binding</keyword>
<gene>
    <name evidence="12" type="ORF">MNBD_NITROSPINAE02-2254</name>
</gene>
<dbReference type="GO" id="GO:0005829">
    <property type="term" value="C:cytosol"/>
    <property type="evidence" value="ECO:0007669"/>
    <property type="project" value="TreeGrafter"/>
</dbReference>
<dbReference type="PROSITE" id="PS50861">
    <property type="entry name" value="AA_TRNA_LIGASE_II_GLYAB"/>
    <property type="match status" value="1"/>
</dbReference>
<dbReference type="AlphaFoldDB" id="A0A3B1CNC7"/>
<dbReference type="InterPro" id="IPR006194">
    <property type="entry name" value="Gly-tRNA-synth_heterodimer"/>
</dbReference>
<dbReference type="Pfam" id="PF02092">
    <property type="entry name" value="tRNA_synt_2f"/>
    <property type="match status" value="1"/>
</dbReference>
<dbReference type="PRINTS" id="PR01045">
    <property type="entry name" value="TRNASYNTHGB"/>
</dbReference>
<evidence type="ECO:0000256" key="8">
    <source>
        <dbReference type="ARBA" id="ARBA00022917"/>
    </source>
</evidence>
<reference evidence="12" key="1">
    <citation type="submission" date="2018-06" db="EMBL/GenBank/DDBJ databases">
        <authorList>
            <person name="Zhirakovskaya E."/>
        </authorList>
    </citation>
    <scope>NUCLEOTIDE SEQUENCE</scope>
</reference>
<evidence type="ECO:0000313" key="12">
    <source>
        <dbReference type="EMBL" id="VAX24150.1"/>
    </source>
</evidence>
<evidence type="ECO:0000256" key="10">
    <source>
        <dbReference type="ARBA" id="ARBA00047937"/>
    </source>
</evidence>
<comment type="subcellular location">
    <subcellularLocation>
        <location evidence="1">Cytoplasm</location>
    </subcellularLocation>
</comment>
<comment type="similarity">
    <text evidence="2">Belongs to the class-II aminoacyl-tRNA synthetase family.</text>
</comment>
<dbReference type="HAMAP" id="MF_00255">
    <property type="entry name" value="Gly_tRNA_synth_beta"/>
    <property type="match status" value="1"/>
</dbReference>
<dbReference type="GO" id="GO:0004820">
    <property type="term" value="F:glycine-tRNA ligase activity"/>
    <property type="evidence" value="ECO:0007669"/>
    <property type="project" value="UniProtKB-EC"/>
</dbReference>
<keyword evidence="5 12" id="KW-0436">Ligase</keyword>
<dbReference type="NCBIfam" id="TIGR00211">
    <property type="entry name" value="glyS"/>
    <property type="match status" value="1"/>
</dbReference>
<evidence type="ECO:0000256" key="2">
    <source>
        <dbReference type="ARBA" id="ARBA00008226"/>
    </source>
</evidence>
<evidence type="ECO:0000256" key="3">
    <source>
        <dbReference type="ARBA" id="ARBA00012829"/>
    </source>
</evidence>
<dbReference type="InterPro" id="IPR008909">
    <property type="entry name" value="DALR_anticod-bd"/>
</dbReference>
<keyword evidence="7" id="KW-0067">ATP-binding</keyword>
<dbReference type="PANTHER" id="PTHR30075">
    <property type="entry name" value="GLYCYL-TRNA SYNTHETASE"/>
    <property type="match status" value="1"/>
</dbReference>
<dbReference type="SUPFAM" id="SSF109604">
    <property type="entry name" value="HD-domain/PDEase-like"/>
    <property type="match status" value="1"/>
</dbReference>
<organism evidence="12">
    <name type="scientific">hydrothermal vent metagenome</name>
    <dbReference type="NCBI Taxonomy" id="652676"/>
    <lineage>
        <taxon>unclassified sequences</taxon>
        <taxon>metagenomes</taxon>
        <taxon>ecological metagenomes</taxon>
    </lineage>
</organism>
<proteinExistence type="inferred from homology"/>
<evidence type="ECO:0000256" key="7">
    <source>
        <dbReference type="ARBA" id="ARBA00022840"/>
    </source>
</evidence>
<dbReference type="GO" id="GO:0006426">
    <property type="term" value="P:glycyl-tRNA aminoacylation"/>
    <property type="evidence" value="ECO:0007669"/>
    <property type="project" value="InterPro"/>
</dbReference>
<evidence type="ECO:0000259" key="11">
    <source>
        <dbReference type="Pfam" id="PF05746"/>
    </source>
</evidence>
<dbReference type="EMBL" id="UOGE01000092">
    <property type="protein sequence ID" value="VAX24150.1"/>
    <property type="molecule type" value="Genomic_DNA"/>
</dbReference>
<dbReference type="Pfam" id="PF05746">
    <property type="entry name" value="DALR_1"/>
    <property type="match status" value="1"/>
</dbReference>
<dbReference type="EC" id="6.1.1.14" evidence="3"/>
<dbReference type="GO" id="GO:0004814">
    <property type="term" value="F:arginine-tRNA ligase activity"/>
    <property type="evidence" value="ECO:0007669"/>
    <property type="project" value="InterPro"/>
</dbReference>